<gene>
    <name evidence="1" type="primary">ORF164405</name>
</gene>
<name>A0A0B7B7I9_9EUPU</name>
<evidence type="ECO:0000313" key="1">
    <source>
        <dbReference type="EMBL" id="CEK88286.1"/>
    </source>
</evidence>
<reference evidence="1" key="1">
    <citation type="submission" date="2014-12" db="EMBL/GenBank/DDBJ databases">
        <title>Insight into the proteome of Arion vulgaris.</title>
        <authorList>
            <person name="Aradska J."/>
            <person name="Bulat T."/>
            <person name="Smidak R."/>
            <person name="Sarate P."/>
            <person name="Gangsoo J."/>
            <person name="Sialana F."/>
            <person name="Bilban M."/>
            <person name="Lubec G."/>
        </authorList>
    </citation>
    <scope>NUCLEOTIDE SEQUENCE</scope>
    <source>
        <tissue evidence="1">Skin</tissue>
    </source>
</reference>
<accession>A0A0B7B7I9</accession>
<organism evidence="1">
    <name type="scientific">Arion vulgaris</name>
    <dbReference type="NCBI Taxonomy" id="1028688"/>
    <lineage>
        <taxon>Eukaryota</taxon>
        <taxon>Metazoa</taxon>
        <taxon>Spiralia</taxon>
        <taxon>Lophotrochozoa</taxon>
        <taxon>Mollusca</taxon>
        <taxon>Gastropoda</taxon>
        <taxon>Heterobranchia</taxon>
        <taxon>Euthyneura</taxon>
        <taxon>Panpulmonata</taxon>
        <taxon>Eupulmonata</taxon>
        <taxon>Stylommatophora</taxon>
        <taxon>Helicina</taxon>
        <taxon>Arionoidea</taxon>
        <taxon>Arionidae</taxon>
        <taxon>Arion</taxon>
    </lineage>
</organism>
<dbReference type="AlphaFoldDB" id="A0A0B7B7I9"/>
<protein>
    <submittedName>
        <fullName evidence="1">Uncharacterized protein</fullName>
    </submittedName>
</protein>
<dbReference type="EMBL" id="HACG01041421">
    <property type="protein sequence ID" value="CEK88286.1"/>
    <property type="molecule type" value="Transcribed_RNA"/>
</dbReference>
<proteinExistence type="predicted"/>
<sequence>MIATTKKIYTSTHYNALWTADFYLFGGQLAHYYLQRQKSANNMMHNCGGEPSTKNGVRPAFFH</sequence>